<dbReference type="PANTHER" id="PTHR41252:SF1">
    <property type="entry name" value="BLR2505 PROTEIN"/>
    <property type="match status" value="1"/>
</dbReference>
<evidence type="ECO:0000313" key="4">
    <source>
        <dbReference type="Proteomes" id="UP000249046"/>
    </source>
</evidence>
<dbReference type="InterPro" id="IPR037401">
    <property type="entry name" value="SnoaL-like"/>
</dbReference>
<dbReference type="InterPro" id="IPR020955">
    <property type="entry name" value="Uncharacterised_Atu4866"/>
</dbReference>
<gene>
    <name evidence="3" type="ORF">DI564_15115</name>
</gene>
<dbReference type="AlphaFoldDB" id="A0A2W5K4I7"/>
<feature type="signal peptide" evidence="1">
    <location>
        <begin position="1"/>
        <end position="24"/>
    </location>
</feature>
<dbReference type="Proteomes" id="UP000249046">
    <property type="component" value="Unassembled WGS sequence"/>
</dbReference>
<organism evidence="3 4">
    <name type="scientific">Rhodanobacter denitrificans</name>
    <dbReference type="NCBI Taxonomy" id="666685"/>
    <lineage>
        <taxon>Bacteria</taxon>
        <taxon>Pseudomonadati</taxon>
        <taxon>Pseudomonadota</taxon>
        <taxon>Gammaproteobacteria</taxon>
        <taxon>Lysobacterales</taxon>
        <taxon>Rhodanobacteraceae</taxon>
        <taxon>Rhodanobacter</taxon>
    </lineage>
</organism>
<reference evidence="3 4" key="1">
    <citation type="submission" date="2017-08" db="EMBL/GenBank/DDBJ databases">
        <title>Infants hospitalized years apart are colonized by the same room-sourced microbial strains.</title>
        <authorList>
            <person name="Brooks B."/>
            <person name="Olm M.R."/>
            <person name="Firek B.A."/>
            <person name="Baker R."/>
            <person name="Thomas B.C."/>
            <person name="Morowitz M.J."/>
            <person name="Banfield J.F."/>
        </authorList>
    </citation>
    <scope>NUCLEOTIDE SEQUENCE [LARGE SCALE GENOMIC DNA]</scope>
    <source>
        <strain evidence="3">S2_005_003_R2_42</strain>
    </source>
</reference>
<evidence type="ECO:0000259" key="2">
    <source>
        <dbReference type="Pfam" id="PF12680"/>
    </source>
</evidence>
<dbReference type="SUPFAM" id="SSF54427">
    <property type="entry name" value="NTF2-like"/>
    <property type="match status" value="1"/>
</dbReference>
<keyword evidence="1" id="KW-0732">Signal</keyword>
<dbReference type="EMBL" id="QFPO01000018">
    <property type="protein sequence ID" value="PZQ10819.1"/>
    <property type="molecule type" value="Genomic_DNA"/>
</dbReference>
<dbReference type="PANTHER" id="PTHR41252">
    <property type="entry name" value="BLR2505 PROTEIN"/>
    <property type="match status" value="1"/>
</dbReference>
<feature type="chain" id="PRO_5016087365" description="SnoaL-like domain-containing protein" evidence="1">
    <location>
        <begin position="25"/>
        <end position="249"/>
    </location>
</feature>
<sequence length="249" mass="27620">MTRPGSITAAALVLAMLISGCALARPVDSTAERNRQFIMQAFEKWAAGGRTFFQDVLAPDVIWTIKGTSPAAGSYKGRDAFLQQAVAPFAARLSSPVRPTVKGIWADGDDVIVHWDGAATAADGVPYSNSYVWIFRMVNLRASEVTAFLDLVPYDDVIRRIPIDQQGSTHMSKHAYVGMWVTDDGRIRHELLADGRYDEARGTRESAYQGRYEVNGNRIDYRDDTGFTADGVFVDENTLHHGGMIFRRR</sequence>
<proteinExistence type="predicted"/>
<dbReference type="Pfam" id="PF11512">
    <property type="entry name" value="Atu4866"/>
    <property type="match status" value="1"/>
</dbReference>
<feature type="domain" description="SnoaL-like" evidence="2">
    <location>
        <begin position="41"/>
        <end position="139"/>
    </location>
</feature>
<dbReference type="PROSITE" id="PS51257">
    <property type="entry name" value="PROKAR_LIPOPROTEIN"/>
    <property type="match status" value="1"/>
</dbReference>
<evidence type="ECO:0000313" key="3">
    <source>
        <dbReference type="EMBL" id="PZQ10819.1"/>
    </source>
</evidence>
<comment type="caution">
    <text evidence="3">The sequence shown here is derived from an EMBL/GenBank/DDBJ whole genome shotgun (WGS) entry which is preliminary data.</text>
</comment>
<dbReference type="Gene3D" id="3.10.450.50">
    <property type="match status" value="1"/>
</dbReference>
<dbReference type="InterPro" id="IPR038646">
    <property type="entry name" value="Atu4866-like_sf"/>
</dbReference>
<evidence type="ECO:0000256" key="1">
    <source>
        <dbReference type="SAM" id="SignalP"/>
    </source>
</evidence>
<dbReference type="InterPro" id="IPR032710">
    <property type="entry name" value="NTF2-like_dom_sf"/>
</dbReference>
<dbReference type="Gene3D" id="2.40.128.290">
    <property type="entry name" value="Uncharacterised protein Atu4866, PF11512"/>
    <property type="match status" value="1"/>
</dbReference>
<dbReference type="Pfam" id="PF12680">
    <property type="entry name" value="SnoaL_2"/>
    <property type="match status" value="1"/>
</dbReference>
<protein>
    <recommendedName>
        <fullName evidence="2">SnoaL-like domain-containing protein</fullName>
    </recommendedName>
</protein>
<accession>A0A2W5K4I7</accession>
<name>A0A2W5K4I7_9GAMM</name>